<comment type="caution">
    <text evidence="5">The sequence shown here is derived from an EMBL/GenBank/DDBJ whole genome shotgun (WGS) entry which is preliminary data.</text>
</comment>
<dbReference type="SMART" id="SM00342">
    <property type="entry name" value="HTH_ARAC"/>
    <property type="match status" value="1"/>
</dbReference>
<evidence type="ECO:0000313" key="5">
    <source>
        <dbReference type="EMBL" id="TBL71532.1"/>
    </source>
</evidence>
<dbReference type="PANTHER" id="PTHR43280:SF28">
    <property type="entry name" value="HTH-TYPE TRANSCRIPTIONAL ACTIVATOR RHAS"/>
    <property type="match status" value="1"/>
</dbReference>
<keyword evidence="3" id="KW-0804">Transcription</keyword>
<dbReference type="InterPro" id="IPR018060">
    <property type="entry name" value="HTH_AraC"/>
</dbReference>
<dbReference type="Pfam" id="PF12833">
    <property type="entry name" value="HTH_18"/>
    <property type="match status" value="1"/>
</dbReference>
<dbReference type="InterPro" id="IPR003313">
    <property type="entry name" value="AraC-bd"/>
</dbReference>
<dbReference type="OrthoDB" id="9809338at2"/>
<dbReference type="RefSeq" id="WP_131017109.1">
    <property type="nucleotide sequence ID" value="NZ_SIRE01000025.1"/>
</dbReference>
<dbReference type="GO" id="GO:0003700">
    <property type="term" value="F:DNA-binding transcription factor activity"/>
    <property type="evidence" value="ECO:0007669"/>
    <property type="project" value="InterPro"/>
</dbReference>
<evidence type="ECO:0000256" key="3">
    <source>
        <dbReference type="ARBA" id="ARBA00023163"/>
    </source>
</evidence>
<dbReference type="InterPro" id="IPR014710">
    <property type="entry name" value="RmlC-like_jellyroll"/>
</dbReference>
<dbReference type="PANTHER" id="PTHR43280">
    <property type="entry name" value="ARAC-FAMILY TRANSCRIPTIONAL REGULATOR"/>
    <property type="match status" value="1"/>
</dbReference>
<dbReference type="InterPro" id="IPR037923">
    <property type="entry name" value="HTH-like"/>
</dbReference>
<organism evidence="5 6">
    <name type="scientific">Paenibacillus thalictri</name>
    <dbReference type="NCBI Taxonomy" id="2527873"/>
    <lineage>
        <taxon>Bacteria</taxon>
        <taxon>Bacillati</taxon>
        <taxon>Bacillota</taxon>
        <taxon>Bacilli</taxon>
        <taxon>Bacillales</taxon>
        <taxon>Paenibacillaceae</taxon>
        <taxon>Paenibacillus</taxon>
    </lineage>
</organism>
<proteinExistence type="predicted"/>
<accession>A0A4V2J3E8</accession>
<reference evidence="5 6" key="1">
    <citation type="submission" date="2019-02" db="EMBL/GenBank/DDBJ databases">
        <title>Paenibacillus sp. nov., isolated from surface-sterilized tissue of Thalictrum simplex L.</title>
        <authorList>
            <person name="Tuo L."/>
        </authorList>
    </citation>
    <scope>NUCLEOTIDE SEQUENCE [LARGE SCALE GENOMIC DNA]</scope>
    <source>
        <strain evidence="5 6">N2SHLJ1</strain>
    </source>
</reference>
<evidence type="ECO:0000313" key="6">
    <source>
        <dbReference type="Proteomes" id="UP000293142"/>
    </source>
</evidence>
<keyword evidence="1" id="KW-0805">Transcription regulation</keyword>
<evidence type="ECO:0000256" key="1">
    <source>
        <dbReference type="ARBA" id="ARBA00023015"/>
    </source>
</evidence>
<dbReference type="Gene3D" id="1.10.10.60">
    <property type="entry name" value="Homeodomain-like"/>
    <property type="match status" value="2"/>
</dbReference>
<dbReference type="PROSITE" id="PS01124">
    <property type="entry name" value="HTH_ARAC_FAMILY_2"/>
    <property type="match status" value="1"/>
</dbReference>
<gene>
    <name evidence="5" type="ORF">EYB31_29575</name>
</gene>
<evidence type="ECO:0000256" key="2">
    <source>
        <dbReference type="ARBA" id="ARBA00023125"/>
    </source>
</evidence>
<dbReference type="SUPFAM" id="SSF46689">
    <property type="entry name" value="Homeodomain-like"/>
    <property type="match status" value="2"/>
</dbReference>
<feature type="domain" description="HTH araC/xylS-type" evidence="4">
    <location>
        <begin position="185"/>
        <end position="283"/>
    </location>
</feature>
<dbReference type="EMBL" id="SIRE01000025">
    <property type="protein sequence ID" value="TBL71532.1"/>
    <property type="molecule type" value="Genomic_DNA"/>
</dbReference>
<dbReference type="Gene3D" id="2.60.120.10">
    <property type="entry name" value="Jelly Rolls"/>
    <property type="match status" value="1"/>
</dbReference>
<keyword evidence="6" id="KW-1185">Reference proteome</keyword>
<dbReference type="InterPro" id="IPR009057">
    <property type="entry name" value="Homeodomain-like_sf"/>
</dbReference>
<dbReference type="AlphaFoldDB" id="A0A4V2J3E8"/>
<dbReference type="Proteomes" id="UP000293142">
    <property type="component" value="Unassembled WGS sequence"/>
</dbReference>
<dbReference type="GO" id="GO:0043565">
    <property type="term" value="F:sequence-specific DNA binding"/>
    <property type="evidence" value="ECO:0007669"/>
    <property type="project" value="InterPro"/>
</dbReference>
<keyword evidence="2" id="KW-0238">DNA-binding</keyword>
<dbReference type="SUPFAM" id="SSF51215">
    <property type="entry name" value="Regulatory protein AraC"/>
    <property type="match status" value="1"/>
</dbReference>
<evidence type="ECO:0000259" key="4">
    <source>
        <dbReference type="PROSITE" id="PS01124"/>
    </source>
</evidence>
<dbReference type="Pfam" id="PF02311">
    <property type="entry name" value="AraC_binding"/>
    <property type="match status" value="1"/>
</dbReference>
<sequence length="291" mass="33362">MKMAYFNLHQNPIHIKYRDYSIGDYDGFYHYHQGIELLIVHQGKGHVVINSKLQPLESGTALCIQPYQLHRVHFEVSEHSPYERTVVTFEPTALVPFVNMFPAAHRFFERLWRGGMSSQSVRMGDSEPYINAMLAHYHNSLSLGRGKELFENASLMVVQLLDVLGMLLSSQSGPAAAVRSARHSETIMHYLEQRYAEPFDLGKLAEELHLSRHHISHLFREETGSSISDYLIARRIRQACYLLSTDTLPIEHVGARVGIANFSYFCRLFKKVTGFTPKQFRDHALVPPIYS</sequence>
<name>A0A4V2J3E8_9BACL</name>
<protein>
    <submittedName>
        <fullName evidence="5">AraC family transcriptional regulator</fullName>
    </submittedName>
</protein>